<sequence>MDETGIQFDMPPRYIWAKKGGNTKLSKGEKNSYRMTVVLTIRRDGLKLPILFIVKGEPGGLIEKSEFKTYPSSHYYAIQKKAWMNASLWEWYLWNVLAERVEGESLLILDNFECHVSKEALETSQVVGFNVVPLPANATSHCQPLDVSIMAPFKRHLRDMWLAEDIGTSVDDALSTF</sequence>
<dbReference type="Proteomes" id="UP000285430">
    <property type="component" value="Unassembled WGS sequence"/>
</dbReference>
<name>A0A418FPG5_APHAT</name>
<comment type="caution">
    <text evidence="2">The sequence shown here is derived from an EMBL/GenBank/DDBJ whole genome shotgun (WGS) entry which is preliminary data.</text>
</comment>
<dbReference type="EMBL" id="QUTH01000769">
    <property type="protein sequence ID" value="RHZ32904.1"/>
    <property type="molecule type" value="Genomic_DNA"/>
</dbReference>
<evidence type="ECO:0000313" key="2">
    <source>
        <dbReference type="EMBL" id="RHZ32904.1"/>
    </source>
</evidence>
<dbReference type="Pfam" id="PF03184">
    <property type="entry name" value="DDE_1"/>
    <property type="match status" value="1"/>
</dbReference>
<dbReference type="AlphaFoldDB" id="A0A418FPG5"/>
<protein>
    <recommendedName>
        <fullName evidence="1">DDE-1 domain-containing protein</fullName>
    </recommendedName>
</protein>
<dbReference type="InterPro" id="IPR050863">
    <property type="entry name" value="CenT-Element_Derived"/>
</dbReference>
<dbReference type="InterPro" id="IPR004875">
    <property type="entry name" value="DDE_SF_endonuclease_dom"/>
</dbReference>
<dbReference type="PANTHER" id="PTHR19303">
    <property type="entry name" value="TRANSPOSON"/>
    <property type="match status" value="1"/>
</dbReference>
<dbReference type="PANTHER" id="PTHR19303:SF57">
    <property type="entry name" value="HTH CENPB-TYPE DOMAIN-CONTAINING PROTEIN"/>
    <property type="match status" value="1"/>
</dbReference>
<evidence type="ECO:0000259" key="1">
    <source>
        <dbReference type="Pfam" id="PF03184"/>
    </source>
</evidence>
<feature type="domain" description="DDE-1" evidence="1">
    <location>
        <begin position="34"/>
        <end position="166"/>
    </location>
</feature>
<proteinExistence type="predicted"/>
<evidence type="ECO:0000313" key="3">
    <source>
        <dbReference type="Proteomes" id="UP000285430"/>
    </source>
</evidence>
<dbReference type="GO" id="GO:0003677">
    <property type="term" value="F:DNA binding"/>
    <property type="evidence" value="ECO:0007669"/>
    <property type="project" value="TreeGrafter"/>
</dbReference>
<reference evidence="2 3" key="1">
    <citation type="submission" date="2018-08" db="EMBL/GenBank/DDBJ databases">
        <title>Aphanomyces genome sequencing and annotation.</title>
        <authorList>
            <person name="Minardi D."/>
            <person name="Oidtmann B."/>
            <person name="Van Der Giezen M."/>
            <person name="Studholme D.J."/>
        </authorList>
    </citation>
    <scope>NUCLEOTIDE SEQUENCE [LARGE SCALE GENOMIC DNA]</scope>
    <source>
        <strain evidence="2 3">Da</strain>
    </source>
</reference>
<accession>A0A418FPG5</accession>
<gene>
    <name evidence="2" type="ORF">DYB37_010137</name>
</gene>
<organism evidence="2 3">
    <name type="scientific">Aphanomyces astaci</name>
    <name type="common">Crayfish plague agent</name>
    <dbReference type="NCBI Taxonomy" id="112090"/>
    <lineage>
        <taxon>Eukaryota</taxon>
        <taxon>Sar</taxon>
        <taxon>Stramenopiles</taxon>
        <taxon>Oomycota</taxon>
        <taxon>Saprolegniomycetes</taxon>
        <taxon>Saprolegniales</taxon>
        <taxon>Verrucalvaceae</taxon>
        <taxon>Aphanomyces</taxon>
    </lineage>
</organism>
<dbReference type="GO" id="GO:0005634">
    <property type="term" value="C:nucleus"/>
    <property type="evidence" value="ECO:0007669"/>
    <property type="project" value="TreeGrafter"/>
</dbReference>